<accession>A0A0E0FF88</accession>
<sequence>MRRRANDEHFLEDAAALRRTKSIEGAGRQSRSIAGGGITAGRLSQAVAASFSTPAPPEAEHRGIAAAAAAAVLQMKGGRERRFISEMERTVVAGVDRLNASHGALSRLLMVPDPLALADLGGACSSGDADGPWQRRRQSDYHYNQTKPMLLLLLRQAASEQVEVLPAPELCKAKVRNLWAEAVV</sequence>
<dbReference type="STRING" id="4536.A0A0E0FF88"/>
<keyword evidence="2" id="KW-1185">Reference proteome</keyword>
<dbReference type="Proteomes" id="UP000006591">
    <property type="component" value="Chromosome 1"/>
</dbReference>
<evidence type="ECO:0000313" key="1">
    <source>
        <dbReference type="EnsemblPlants" id="ONIVA01G00940.1"/>
    </source>
</evidence>
<name>A0A0E0FF88_ORYNI</name>
<dbReference type="AlphaFoldDB" id="A0A0E0FF88"/>
<dbReference type="Gramene" id="ONIVA01G00940.1">
    <property type="protein sequence ID" value="ONIVA01G00940.1"/>
    <property type="gene ID" value="ONIVA01G00940"/>
</dbReference>
<reference evidence="1" key="2">
    <citation type="submission" date="2018-04" db="EMBL/GenBank/DDBJ databases">
        <title>OnivRS2 (Oryza nivara Reference Sequence Version 2).</title>
        <authorList>
            <person name="Zhang J."/>
            <person name="Kudrna D."/>
            <person name="Lee S."/>
            <person name="Talag J."/>
            <person name="Rajasekar S."/>
            <person name="Welchert J."/>
            <person name="Hsing Y.-I."/>
            <person name="Wing R.A."/>
        </authorList>
    </citation>
    <scope>NUCLEOTIDE SEQUENCE [LARGE SCALE GENOMIC DNA]</scope>
</reference>
<proteinExistence type="predicted"/>
<reference evidence="1" key="1">
    <citation type="submission" date="2015-04" db="UniProtKB">
        <authorList>
            <consortium name="EnsemblPlants"/>
        </authorList>
    </citation>
    <scope>IDENTIFICATION</scope>
    <source>
        <strain evidence="1">SL10</strain>
    </source>
</reference>
<protein>
    <submittedName>
        <fullName evidence="1">Uncharacterized protein</fullName>
    </submittedName>
</protein>
<dbReference type="HOGENOM" id="CLU_1470420_0_0_1"/>
<evidence type="ECO:0000313" key="2">
    <source>
        <dbReference type="Proteomes" id="UP000006591"/>
    </source>
</evidence>
<organism evidence="1">
    <name type="scientific">Oryza nivara</name>
    <name type="common">Indian wild rice</name>
    <name type="synonym">Oryza sativa f. spontanea</name>
    <dbReference type="NCBI Taxonomy" id="4536"/>
    <lineage>
        <taxon>Eukaryota</taxon>
        <taxon>Viridiplantae</taxon>
        <taxon>Streptophyta</taxon>
        <taxon>Embryophyta</taxon>
        <taxon>Tracheophyta</taxon>
        <taxon>Spermatophyta</taxon>
        <taxon>Magnoliopsida</taxon>
        <taxon>Liliopsida</taxon>
        <taxon>Poales</taxon>
        <taxon>Poaceae</taxon>
        <taxon>BOP clade</taxon>
        <taxon>Oryzoideae</taxon>
        <taxon>Oryzeae</taxon>
        <taxon>Oryzinae</taxon>
        <taxon>Oryza</taxon>
    </lineage>
</organism>
<dbReference type="EnsemblPlants" id="ONIVA01G00940.1">
    <property type="protein sequence ID" value="ONIVA01G00940.1"/>
    <property type="gene ID" value="ONIVA01G00940"/>
</dbReference>